<evidence type="ECO:0000313" key="3">
    <source>
        <dbReference type="Proteomes" id="UP000799324"/>
    </source>
</evidence>
<evidence type="ECO:0000313" key="2">
    <source>
        <dbReference type="EMBL" id="KAF2647531.1"/>
    </source>
</evidence>
<dbReference type="EMBL" id="MU004608">
    <property type="protein sequence ID" value="KAF2647531.1"/>
    <property type="molecule type" value="Genomic_DNA"/>
</dbReference>
<gene>
    <name evidence="2" type="ORF">K491DRAFT_685445</name>
</gene>
<organism evidence="2 3">
    <name type="scientific">Lophiostoma macrostomum CBS 122681</name>
    <dbReference type="NCBI Taxonomy" id="1314788"/>
    <lineage>
        <taxon>Eukaryota</taxon>
        <taxon>Fungi</taxon>
        <taxon>Dikarya</taxon>
        <taxon>Ascomycota</taxon>
        <taxon>Pezizomycotina</taxon>
        <taxon>Dothideomycetes</taxon>
        <taxon>Pleosporomycetidae</taxon>
        <taxon>Pleosporales</taxon>
        <taxon>Lophiostomataceae</taxon>
        <taxon>Lophiostoma</taxon>
    </lineage>
</organism>
<dbReference type="AlphaFoldDB" id="A0A6A6SKK4"/>
<feature type="compositionally biased region" description="Pro residues" evidence="1">
    <location>
        <begin position="1"/>
        <end position="10"/>
    </location>
</feature>
<accession>A0A6A6SKK4</accession>
<proteinExistence type="predicted"/>
<dbReference type="Proteomes" id="UP000799324">
    <property type="component" value="Unassembled WGS sequence"/>
</dbReference>
<feature type="compositionally biased region" description="Low complexity" evidence="1">
    <location>
        <begin position="11"/>
        <end position="30"/>
    </location>
</feature>
<sequence length="108" mass="11375">MSPPPPPSTPHPVQTQTHFPTPTSTQTSTPAVPHQSPTIMASTTNNANYATTSTSTFASSQGLGSTIDSLALTSTPPPIIQSADFNHITRQLEAVEKWKAGYIGGPWC</sequence>
<keyword evidence="3" id="KW-1185">Reference proteome</keyword>
<protein>
    <submittedName>
        <fullName evidence="2">Uncharacterized protein</fullName>
    </submittedName>
</protein>
<name>A0A6A6SKK4_9PLEO</name>
<evidence type="ECO:0000256" key="1">
    <source>
        <dbReference type="SAM" id="MobiDB-lite"/>
    </source>
</evidence>
<feature type="region of interest" description="Disordered" evidence="1">
    <location>
        <begin position="1"/>
        <end position="40"/>
    </location>
</feature>
<reference evidence="2" key="1">
    <citation type="journal article" date="2020" name="Stud. Mycol.">
        <title>101 Dothideomycetes genomes: a test case for predicting lifestyles and emergence of pathogens.</title>
        <authorList>
            <person name="Haridas S."/>
            <person name="Albert R."/>
            <person name="Binder M."/>
            <person name="Bloem J."/>
            <person name="Labutti K."/>
            <person name="Salamov A."/>
            <person name="Andreopoulos B."/>
            <person name="Baker S."/>
            <person name="Barry K."/>
            <person name="Bills G."/>
            <person name="Bluhm B."/>
            <person name="Cannon C."/>
            <person name="Castanera R."/>
            <person name="Culley D."/>
            <person name="Daum C."/>
            <person name="Ezra D."/>
            <person name="Gonzalez J."/>
            <person name="Henrissat B."/>
            <person name="Kuo A."/>
            <person name="Liang C."/>
            <person name="Lipzen A."/>
            <person name="Lutzoni F."/>
            <person name="Magnuson J."/>
            <person name="Mondo S."/>
            <person name="Nolan M."/>
            <person name="Ohm R."/>
            <person name="Pangilinan J."/>
            <person name="Park H.-J."/>
            <person name="Ramirez L."/>
            <person name="Alfaro M."/>
            <person name="Sun H."/>
            <person name="Tritt A."/>
            <person name="Yoshinaga Y."/>
            <person name="Zwiers L.-H."/>
            <person name="Turgeon B."/>
            <person name="Goodwin S."/>
            <person name="Spatafora J."/>
            <person name="Crous P."/>
            <person name="Grigoriev I."/>
        </authorList>
    </citation>
    <scope>NUCLEOTIDE SEQUENCE</scope>
    <source>
        <strain evidence="2">CBS 122681</strain>
    </source>
</reference>